<dbReference type="EMBL" id="JANPWB010000001">
    <property type="protein sequence ID" value="KAJ1215651.1"/>
    <property type="molecule type" value="Genomic_DNA"/>
</dbReference>
<accession>A0AAV7WSB3</accession>
<evidence type="ECO:0000313" key="2">
    <source>
        <dbReference type="Proteomes" id="UP001066276"/>
    </source>
</evidence>
<name>A0AAV7WSB3_PLEWA</name>
<comment type="caution">
    <text evidence="1">The sequence shown here is derived from an EMBL/GenBank/DDBJ whole genome shotgun (WGS) entry which is preliminary data.</text>
</comment>
<gene>
    <name evidence="1" type="ORF">NDU88_003259</name>
</gene>
<dbReference type="Proteomes" id="UP001066276">
    <property type="component" value="Chromosome 1_1"/>
</dbReference>
<keyword evidence="2" id="KW-1185">Reference proteome</keyword>
<reference evidence="1" key="1">
    <citation type="journal article" date="2022" name="bioRxiv">
        <title>Sequencing and chromosome-scale assembly of the giantPleurodeles waltlgenome.</title>
        <authorList>
            <person name="Brown T."/>
            <person name="Elewa A."/>
            <person name="Iarovenko S."/>
            <person name="Subramanian E."/>
            <person name="Araus A.J."/>
            <person name="Petzold A."/>
            <person name="Susuki M."/>
            <person name="Suzuki K.-i.T."/>
            <person name="Hayashi T."/>
            <person name="Toyoda A."/>
            <person name="Oliveira C."/>
            <person name="Osipova E."/>
            <person name="Leigh N.D."/>
            <person name="Simon A."/>
            <person name="Yun M.H."/>
        </authorList>
    </citation>
    <scope>NUCLEOTIDE SEQUENCE</scope>
    <source>
        <strain evidence="1">20211129_DDA</strain>
        <tissue evidence="1">Liver</tissue>
    </source>
</reference>
<proteinExistence type="predicted"/>
<protein>
    <submittedName>
        <fullName evidence="1">Uncharacterized protein</fullName>
    </submittedName>
</protein>
<evidence type="ECO:0000313" key="1">
    <source>
        <dbReference type="EMBL" id="KAJ1215651.1"/>
    </source>
</evidence>
<organism evidence="1 2">
    <name type="scientific">Pleurodeles waltl</name>
    <name type="common">Iberian ribbed newt</name>
    <dbReference type="NCBI Taxonomy" id="8319"/>
    <lineage>
        <taxon>Eukaryota</taxon>
        <taxon>Metazoa</taxon>
        <taxon>Chordata</taxon>
        <taxon>Craniata</taxon>
        <taxon>Vertebrata</taxon>
        <taxon>Euteleostomi</taxon>
        <taxon>Amphibia</taxon>
        <taxon>Batrachia</taxon>
        <taxon>Caudata</taxon>
        <taxon>Salamandroidea</taxon>
        <taxon>Salamandridae</taxon>
        <taxon>Pleurodelinae</taxon>
        <taxon>Pleurodeles</taxon>
    </lineage>
</organism>
<sequence>MKDLSKWYSAFKETPIDIVDTQWHTLFSIPSHRLTDDDWFKFMTKLSLTLTFLEHYGRGSSRHALRLSLRCGESALQSDALWALLSGFRDAEDVEVKRFPGRQGRRCQAVSRTLKPSGFKDAEDAGVKRFSRTLAPAGRG</sequence>
<dbReference type="AlphaFoldDB" id="A0AAV7WSB3"/>